<dbReference type="SUPFAM" id="SSF52833">
    <property type="entry name" value="Thioredoxin-like"/>
    <property type="match status" value="1"/>
</dbReference>
<evidence type="ECO:0000313" key="2">
    <source>
        <dbReference type="EMBL" id="GLI32604.1"/>
    </source>
</evidence>
<dbReference type="Pfam" id="PF00462">
    <property type="entry name" value="Glutaredoxin"/>
    <property type="match status" value="1"/>
</dbReference>
<dbReference type="Gene3D" id="3.40.30.10">
    <property type="entry name" value="Glutaredoxin"/>
    <property type="match status" value="1"/>
</dbReference>
<dbReference type="Proteomes" id="UP001144372">
    <property type="component" value="Unassembled WGS sequence"/>
</dbReference>
<feature type="domain" description="Glutaredoxin" evidence="1">
    <location>
        <begin position="6"/>
        <end position="70"/>
    </location>
</feature>
<accession>A0A9W6D088</accession>
<organism evidence="2 3">
    <name type="scientific">Desulforhabdus amnigena</name>
    <dbReference type="NCBI Taxonomy" id="40218"/>
    <lineage>
        <taxon>Bacteria</taxon>
        <taxon>Pseudomonadati</taxon>
        <taxon>Thermodesulfobacteriota</taxon>
        <taxon>Syntrophobacteria</taxon>
        <taxon>Syntrophobacterales</taxon>
        <taxon>Syntrophobacteraceae</taxon>
        <taxon>Desulforhabdus</taxon>
    </lineage>
</organism>
<dbReference type="CDD" id="cd02976">
    <property type="entry name" value="NrdH"/>
    <property type="match status" value="1"/>
</dbReference>
<dbReference type="AlphaFoldDB" id="A0A9W6D088"/>
<protein>
    <submittedName>
        <fullName evidence="2">NrdH-redoxin</fullName>
    </submittedName>
</protein>
<name>A0A9W6D088_9BACT</name>
<dbReference type="InterPro" id="IPR036249">
    <property type="entry name" value="Thioredoxin-like_sf"/>
</dbReference>
<dbReference type="InterPro" id="IPR002109">
    <property type="entry name" value="Glutaredoxin"/>
</dbReference>
<dbReference type="EMBL" id="BSDR01000001">
    <property type="protein sequence ID" value="GLI32604.1"/>
    <property type="molecule type" value="Genomic_DNA"/>
</dbReference>
<sequence length="84" mass="9384">MSGCDVKLYALSTCIHCRNTKEFLKSCGVGYECIDVDKLDGDERKAIIEEIKKINPSCSFPTLVIGDKIIVGFREDEIKEALNL</sequence>
<reference evidence="2" key="1">
    <citation type="submission" date="2022-12" db="EMBL/GenBank/DDBJ databases">
        <title>Reference genome sequencing for broad-spectrum identification of bacterial and archaeal isolates by mass spectrometry.</title>
        <authorList>
            <person name="Sekiguchi Y."/>
            <person name="Tourlousse D.M."/>
        </authorList>
    </citation>
    <scope>NUCLEOTIDE SEQUENCE</scope>
    <source>
        <strain evidence="2">ASRB1</strain>
    </source>
</reference>
<evidence type="ECO:0000313" key="3">
    <source>
        <dbReference type="Proteomes" id="UP001144372"/>
    </source>
</evidence>
<proteinExistence type="predicted"/>
<dbReference type="PROSITE" id="PS51354">
    <property type="entry name" value="GLUTAREDOXIN_2"/>
    <property type="match status" value="1"/>
</dbReference>
<gene>
    <name evidence="2" type="ORF">DAMNIGENAA_00370</name>
</gene>
<keyword evidence="3" id="KW-1185">Reference proteome</keyword>
<dbReference type="RefSeq" id="WP_281791661.1">
    <property type="nucleotide sequence ID" value="NZ_BSDR01000001.1"/>
</dbReference>
<evidence type="ECO:0000259" key="1">
    <source>
        <dbReference type="Pfam" id="PF00462"/>
    </source>
</evidence>
<comment type="caution">
    <text evidence="2">The sequence shown here is derived from an EMBL/GenBank/DDBJ whole genome shotgun (WGS) entry which is preliminary data.</text>
</comment>